<sequence length="1048" mass="117146">MAILRNYLEIWIKGSIEDIDTTYTVLIAGPSNRTIDSPHKYGDWVLLSHPNFGDERRVSGDYFVYKIPLEWDTNATSLGWPPFEDATLPLNITPVVPGGMFIKGWAVSPAGNSWLYESSGNVSLGGTFPFPDLNDGSQIVNGYLNFNGSTSSSLSIGGIFRYELSYPTYKLITEVVGGNGTLSVDPAGSFYMAGTEVALTAHPNSGYVVDYWQGTSNDSLTTDENTVMVNANTLVRVAFKLAPREWTLQIIISNGLGTVRTTDSIYALTAINPGSPSVDHTYETDGNETEYIWPIVIEPTQDWNVKSIAGVELIMFVGTSSSSYRAILRTPGETRIVTVEFDHDPFTLITTSSAGGEIDPDLPLGAPREAGSVVVLTASPSSNYKVDSWSGTDDDASLSVVNTVTMDDNKTIHITFVEKDKYTLTASVVGNPDWGWVSPITHEGYEGTTVTLLSGPIAGYRVKKWTGTDDDSIINFINYVLLNRNRTVTVEFEIGEAQDWGSTLLDNAIFYCSSDSVDSNLISIDYTNDTGSDRRLHFRSSFYNNDYRDTLLYSAFSLYDTKRWFLNDGTMSPIAADGVFVERDETVNIIYVPDLLPQSMQESQLSYQVNANNYSERSLMCGVKYFINLEIYDVHSFATEFFDSMIFSQSCSSVDLNNIEENRDENNWVCSGQGNLDLRVSKTNYQSLFSNIGSNLFGHFRIVWQQRESGQSIHPSGNIIKQSIYGSTWDSENDRLYSSGQGLYDRLYLTQGYRPKLLTDPSENFYITGNILDAIYKYNCAIPTQETGVTNIVTFKDFCYPGYTRALSEQDIKIRVYDEDAVNSLVINQDKVVAVVDKRNIRFDITGVMGAYAIRLRNANDSVWNDWINIDEGLYINTAGANQSEDRTDIDKKYDAYFIDNDRIVVPWELAKINGIKRICCEILTFYGISNAFCIDIFVNMEISEYYIELYLDGELLSKYSGYDVVSEKKDVDNLPIGNRTINGVRVTDIGVKVIFNFEQSYAQGDLKFNVIQQGKNDLYGLSLTPENTIEEIEIIASSLSEIFSLFS</sequence>
<organism evidence="2">
    <name type="scientific">marine sediment metagenome</name>
    <dbReference type="NCBI Taxonomy" id="412755"/>
    <lineage>
        <taxon>unclassified sequences</taxon>
        <taxon>metagenomes</taxon>
        <taxon>ecological metagenomes</taxon>
    </lineage>
</organism>
<feature type="domain" description="Bacterial repeat" evidence="1">
    <location>
        <begin position="347"/>
        <end position="418"/>
    </location>
</feature>
<evidence type="ECO:0000313" key="2">
    <source>
        <dbReference type="EMBL" id="KKM90218.1"/>
    </source>
</evidence>
<evidence type="ECO:0000259" key="1">
    <source>
        <dbReference type="Pfam" id="PF18998"/>
    </source>
</evidence>
<protein>
    <recommendedName>
        <fullName evidence="1">Bacterial repeat domain-containing protein</fullName>
    </recommendedName>
</protein>
<accession>A0A0F9L9X5</accession>
<comment type="caution">
    <text evidence="2">The sequence shown here is derived from an EMBL/GenBank/DDBJ whole genome shotgun (WGS) entry which is preliminary data.</text>
</comment>
<reference evidence="2" key="1">
    <citation type="journal article" date="2015" name="Nature">
        <title>Complex archaea that bridge the gap between prokaryotes and eukaryotes.</title>
        <authorList>
            <person name="Spang A."/>
            <person name="Saw J.H."/>
            <person name="Jorgensen S.L."/>
            <person name="Zaremba-Niedzwiedzka K."/>
            <person name="Martijn J."/>
            <person name="Lind A.E."/>
            <person name="van Eijk R."/>
            <person name="Schleper C."/>
            <person name="Guy L."/>
            <person name="Ettema T.J."/>
        </authorList>
    </citation>
    <scope>NUCLEOTIDE SEQUENCE</scope>
</reference>
<dbReference type="EMBL" id="LAZR01006702">
    <property type="protein sequence ID" value="KKM90218.1"/>
    <property type="molecule type" value="Genomic_DNA"/>
</dbReference>
<name>A0A0F9L9X5_9ZZZZ</name>
<dbReference type="InterPro" id="IPR044060">
    <property type="entry name" value="Bacterial_rp_domain"/>
</dbReference>
<feature type="domain" description="Bacterial repeat" evidence="1">
    <location>
        <begin position="177"/>
        <end position="241"/>
    </location>
</feature>
<gene>
    <name evidence="2" type="ORF">LCGC14_1240830</name>
</gene>
<dbReference type="Pfam" id="PF18998">
    <property type="entry name" value="Flg_new_2"/>
    <property type="match status" value="3"/>
</dbReference>
<dbReference type="AlphaFoldDB" id="A0A0F9L9X5"/>
<proteinExistence type="predicted"/>
<feature type="domain" description="Bacterial repeat" evidence="1">
    <location>
        <begin position="442"/>
        <end position="493"/>
    </location>
</feature>